<protein>
    <recommendedName>
        <fullName evidence="5 6">Elongator complex protein 1</fullName>
    </recommendedName>
</protein>
<dbReference type="GO" id="GO:0005829">
    <property type="term" value="C:cytosol"/>
    <property type="evidence" value="ECO:0007669"/>
    <property type="project" value="TreeGrafter"/>
</dbReference>
<dbReference type="GO" id="GO:0002926">
    <property type="term" value="P:tRNA wobble base 5-methoxycarbonylmethyl-2-thiouridinylation"/>
    <property type="evidence" value="ECO:0007669"/>
    <property type="project" value="TreeGrafter"/>
</dbReference>
<proteinExistence type="inferred from homology"/>
<feature type="domain" description="ELP1 TPR" evidence="10">
    <location>
        <begin position="910"/>
        <end position="1073"/>
    </location>
</feature>
<dbReference type="Pfam" id="PF23878">
    <property type="entry name" value="TPR_ELP1"/>
    <property type="match status" value="1"/>
</dbReference>
<sequence length="1302" mass="144621">MRNLKLVESVQVGDVTALVGAQCICVDYDTKAVYCATANGMSMLDPNTRQVTKQISLVSDGYLPPDGSGIIVDIEHLPDQMAVCVATWRGDLILWNTSSNELEGVGSVDSGLRSVSWSPDQELLALTTGQDTLIMMTRDFDPILEVPIHPTEFGEAEPINVGWGKKTTQFHGSEGKQAALQTAEPLKVESMEDDGRTRISWRGDGQCFAISAICPKTGERSLRTWTREGVLYSTAEMVPGLEQALAWKPSGSLIVSSQRRPNKHDIIFFERNGLRHGEFTLPFGVHDVKVKEVFWNIDSTVLAVWCEDLPPEGDTAEFAPKSYVELWTVGNYHWYLKQNLEFAASDRVETVQWDTEQAYRLRVVTSSGQYLQYTWAWTTSVSQGSVVDDQATVGVIDGAMLLLTPFKDMIVPPPMAAFTVQMPCAINQVAFSAENNDFAVELSDGRVALLSFGEKDKTGDENMSVTIRPAAAPKCVLPRLCGIFSIDMTNTSTHPLMCYHLTWINPDTIVFCTLDGAGSCLLVSATVDYTAKTIVAKDNMCVGGSVAALAVGAHTSCLAVHLTDGTVCRYTPGTNTLLPWETSTGKELRLPQCCPLVDVCCIGGEEVVIGLTERYRLYANDIELASNCTSFSVHSEYLLLSTHAHTCRCLSLTHTLAELQTSTEKCLTPVELTRRIERGSRIVCVETHGTKVVLQMPRGNLEVIHPRALVLASVKHCLDQLKFADAFVLMRKHRINMNLLHDHNPAVFLNNIDSFVRQIDSVSYVNLFLTALLNEDVTKVMYSAAYNNSEERSRSQDDGPRKVDIVSDHIRGALERIDASKYLLSILTAMVRRTTPHLQAALDKIKSLPKDCVKEALDYLLFLVDVDALYNVALGMYDFDLVLLVAQSSHKDPKEYLPFLNNLRQMEENYRRYSIDLHLKNYSGALYHISQCGQDHFSECLNLVTQHALYAEALPLFDVASEQYKKIAFAYGQHLSSRGHHEEAGIIYVRSSSHQMALDEFVKCSNWRQAMCMAAELKFSTLQLTDLSRTLAGRLQETRRHVEAATLLSDYADDVEEAIVTLIEGSEWDEALRLMYKFGRTDFIETNLKPTLTDTYQHHMTFLEGARADFERHLCRLAIVRQEKRKAWLDLMEGAGDPGRADADLYSDTSSAMGDSVSGRSVGAGSQRSYASSSQQSTTSSKMSGRSGKSRRKAERKRWSLREGSPHEELALVDVLAKIIRRVDDMKGEVSSLMKTQLLFGSGQQAASLQTQLDALLQLIDKSLDHIWENGLTGEGPAGQGNSVSGRLGRREFMVESMGMHV</sequence>
<comment type="pathway">
    <text evidence="1">tRNA modification; 5-methoxycarbonylmethyl-2-thiouridine-tRNA biosynthesis.</text>
</comment>
<evidence type="ECO:0000256" key="7">
    <source>
        <dbReference type="SAM" id="MobiDB-lite"/>
    </source>
</evidence>
<dbReference type="Pfam" id="PF23925">
    <property type="entry name" value="A-sol_ELP1"/>
    <property type="match status" value="1"/>
</dbReference>
<keyword evidence="4" id="KW-0819">tRNA processing</keyword>
<dbReference type="PIRSF" id="PIRSF017233">
    <property type="entry name" value="IKAP"/>
    <property type="match status" value="1"/>
</dbReference>
<evidence type="ECO:0000256" key="6">
    <source>
        <dbReference type="PIRNR" id="PIRNR017233"/>
    </source>
</evidence>
<evidence type="ECO:0000259" key="10">
    <source>
        <dbReference type="Pfam" id="PF23878"/>
    </source>
</evidence>
<evidence type="ECO:0000256" key="4">
    <source>
        <dbReference type="ARBA" id="ARBA00022694"/>
    </source>
</evidence>
<keyword evidence="14" id="KW-1185">Reference proteome</keyword>
<dbReference type="SUPFAM" id="SSF69322">
    <property type="entry name" value="Tricorn protease domain 2"/>
    <property type="match status" value="1"/>
</dbReference>
<comment type="subcellular location">
    <subcellularLocation>
        <location evidence="6">Cytoplasm</location>
    </subcellularLocation>
    <subcellularLocation>
        <location evidence="6">Nucleus</location>
    </subcellularLocation>
</comment>
<comment type="function">
    <text evidence="6">Component of the elongator complex which is required for multiple tRNA modifications, including mcm5U (5-methoxycarbonylmethyl uridine), mcm5s2U (5-methoxycarbonylmethyl-2-thiouridine), and ncm5U (5-carbamoylmethyl uridine). The elongator complex catalyzes formation of carboxymethyluridine in the wobble base at position 34 in tRNAs.</text>
</comment>
<evidence type="ECO:0000256" key="2">
    <source>
        <dbReference type="ARBA" id="ARBA00006086"/>
    </source>
</evidence>
<dbReference type="GO" id="GO:0000049">
    <property type="term" value="F:tRNA binding"/>
    <property type="evidence" value="ECO:0007669"/>
    <property type="project" value="TreeGrafter"/>
</dbReference>
<keyword evidence="6" id="KW-0539">Nucleus</keyword>
<dbReference type="Pfam" id="PF23936">
    <property type="entry name" value="HB_ELP1"/>
    <property type="match status" value="1"/>
</dbReference>
<dbReference type="Gene3D" id="2.130.10.10">
    <property type="entry name" value="YVTN repeat-like/Quinoprotein amine dehydrogenase"/>
    <property type="match status" value="1"/>
</dbReference>
<dbReference type="InterPro" id="IPR056166">
    <property type="entry name" value="TPR_ELP1"/>
</dbReference>
<evidence type="ECO:0000259" key="12">
    <source>
        <dbReference type="Pfam" id="PF23936"/>
    </source>
</evidence>
<dbReference type="PANTHER" id="PTHR12747">
    <property type="entry name" value="ELONGATOR COMPLEX PROTEIN 1"/>
    <property type="match status" value="1"/>
</dbReference>
<evidence type="ECO:0000259" key="8">
    <source>
        <dbReference type="Pfam" id="PF04762"/>
    </source>
</evidence>
<name>A0AAD9KTK3_RIDPI</name>
<comment type="similarity">
    <text evidence="2 6">Belongs to the ELP1/IKA1 family.</text>
</comment>
<dbReference type="InterPro" id="IPR056164">
    <property type="entry name" value="Beta-prop_ELP1_1st"/>
</dbReference>
<dbReference type="InterPro" id="IPR056165">
    <property type="entry name" value="Beta-prop_ELP1_2nd"/>
</dbReference>
<dbReference type="InterPro" id="IPR015943">
    <property type="entry name" value="WD40/YVTN_repeat-like_dom_sf"/>
</dbReference>
<accession>A0AAD9KTK3</accession>
<dbReference type="InterPro" id="IPR056169">
    <property type="entry name" value="HB_ELP1"/>
</dbReference>
<evidence type="ECO:0000313" key="13">
    <source>
        <dbReference type="EMBL" id="KAK2177216.1"/>
    </source>
</evidence>
<comment type="caution">
    <text evidence="13">The sequence shown here is derived from an EMBL/GenBank/DDBJ whole genome shotgun (WGS) entry which is preliminary data.</text>
</comment>
<feature type="domain" description="ELP1 N-terminal second beta-propeller" evidence="9">
    <location>
        <begin position="395"/>
        <end position="683"/>
    </location>
</feature>
<feature type="domain" description="ELP1 three-helical bundle" evidence="12">
    <location>
        <begin position="1082"/>
        <end position="1267"/>
    </location>
</feature>
<dbReference type="InterPro" id="IPR036322">
    <property type="entry name" value="WD40_repeat_dom_sf"/>
</dbReference>
<dbReference type="Proteomes" id="UP001209878">
    <property type="component" value="Unassembled WGS sequence"/>
</dbReference>
<evidence type="ECO:0000256" key="5">
    <source>
        <dbReference type="ARBA" id="ARBA00029535"/>
    </source>
</evidence>
<dbReference type="Pfam" id="PF23797">
    <property type="entry name" value="Beta-prop_ELP1_2nd"/>
    <property type="match status" value="1"/>
</dbReference>
<evidence type="ECO:0000313" key="14">
    <source>
        <dbReference type="Proteomes" id="UP001209878"/>
    </source>
</evidence>
<evidence type="ECO:0000259" key="9">
    <source>
        <dbReference type="Pfam" id="PF23797"/>
    </source>
</evidence>
<dbReference type="InterPro" id="IPR056167">
    <property type="entry name" value="A-sol_ELP1"/>
</dbReference>
<reference evidence="13" key="1">
    <citation type="journal article" date="2023" name="Mol. Biol. Evol.">
        <title>Third-Generation Sequencing Reveals the Adaptive Role of the Epigenome in Three Deep-Sea Polychaetes.</title>
        <authorList>
            <person name="Perez M."/>
            <person name="Aroh O."/>
            <person name="Sun Y."/>
            <person name="Lan Y."/>
            <person name="Juniper S.K."/>
            <person name="Young C.R."/>
            <person name="Angers B."/>
            <person name="Qian P.Y."/>
        </authorList>
    </citation>
    <scope>NUCLEOTIDE SEQUENCE</scope>
    <source>
        <strain evidence="13">R07B-5</strain>
    </source>
</reference>
<keyword evidence="3 6" id="KW-0963">Cytoplasm</keyword>
<dbReference type="Pfam" id="PF04762">
    <property type="entry name" value="Beta-prop_ELP1_1st"/>
    <property type="match status" value="1"/>
</dbReference>
<feature type="domain" description="ELP1 first N-terminal beta-propeller" evidence="8">
    <location>
        <begin position="1"/>
        <end position="356"/>
    </location>
</feature>
<dbReference type="InterPro" id="IPR006849">
    <property type="entry name" value="Elp1"/>
</dbReference>
<dbReference type="PANTHER" id="PTHR12747:SF0">
    <property type="entry name" value="ELONGATOR COMPLEX PROTEIN 1"/>
    <property type="match status" value="1"/>
</dbReference>
<evidence type="ECO:0000256" key="1">
    <source>
        <dbReference type="ARBA" id="ARBA00005043"/>
    </source>
</evidence>
<evidence type="ECO:0000259" key="11">
    <source>
        <dbReference type="Pfam" id="PF23925"/>
    </source>
</evidence>
<feature type="compositionally biased region" description="Low complexity" evidence="7">
    <location>
        <begin position="1166"/>
        <end position="1187"/>
    </location>
</feature>
<gene>
    <name evidence="13" type="ORF">NP493_613g03011</name>
</gene>
<dbReference type="SUPFAM" id="SSF50978">
    <property type="entry name" value="WD40 repeat-like"/>
    <property type="match status" value="1"/>
</dbReference>
<organism evidence="13 14">
    <name type="scientific">Ridgeia piscesae</name>
    <name type="common">Tubeworm</name>
    <dbReference type="NCBI Taxonomy" id="27915"/>
    <lineage>
        <taxon>Eukaryota</taxon>
        <taxon>Metazoa</taxon>
        <taxon>Spiralia</taxon>
        <taxon>Lophotrochozoa</taxon>
        <taxon>Annelida</taxon>
        <taxon>Polychaeta</taxon>
        <taxon>Sedentaria</taxon>
        <taxon>Canalipalpata</taxon>
        <taxon>Sabellida</taxon>
        <taxon>Siboglinidae</taxon>
        <taxon>Ridgeia</taxon>
    </lineage>
</organism>
<dbReference type="GO" id="GO:0033588">
    <property type="term" value="C:elongator holoenzyme complex"/>
    <property type="evidence" value="ECO:0007669"/>
    <property type="project" value="InterPro"/>
</dbReference>
<feature type="region of interest" description="Disordered" evidence="7">
    <location>
        <begin position="1140"/>
        <end position="1201"/>
    </location>
</feature>
<evidence type="ECO:0000256" key="3">
    <source>
        <dbReference type="ARBA" id="ARBA00022490"/>
    </source>
</evidence>
<dbReference type="EMBL" id="JAODUO010000613">
    <property type="protein sequence ID" value="KAK2177216.1"/>
    <property type="molecule type" value="Genomic_DNA"/>
</dbReference>
<feature type="domain" description="ELP1 alpha-solenoid" evidence="11">
    <location>
        <begin position="707"/>
        <end position="903"/>
    </location>
</feature>
<dbReference type="GO" id="GO:0005634">
    <property type="term" value="C:nucleus"/>
    <property type="evidence" value="ECO:0007669"/>
    <property type="project" value="UniProtKB-SubCell"/>
</dbReference>